<proteinExistence type="predicted"/>
<dbReference type="PROSITE" id="PS51257">
    <property type="entry name" value="PROKAR_LIPOPROTEIN"/>
    <property type="match status" value="1"/>
</dbReference>
<reference evidence="2 3" key="1">
    <citation type="submission" date="2024-09" db="EMBL/GenBank/DDBJ databases">
        <authorList>
            <person name="Sun Q."/>
            <person name="Mori K."/>
        </authorList>
    </citation>
    <scope>NUCLEOTIDE SEQUENCE [LARGE SCALE GENOMIC DNA]</scope>
    <source>
        <strain evidence="2 3">JCM 11411</strain>
    </source>
</reference>
<dbReference type="EMBL" id="JBHMAS010000090">
    <property type="protein sequence ID" value="MFB9784626.1"/>
    <property type="molecule type" value="Genomic_DNA"/>
</dbReference>
<evidence type="ECO:0008006" key="4">
    <source>
        <dbReference type="Google" id="ProtNLM"/>
    </source>
</evidence>
<keyword evidence="3" id="KW-1185">Reference proteome</keyword>
<keyword evidence="1" id="KW-0732">Signal</keyword>
<organism evidence="2 3">
    <name type="scientific">Rhodococcus baikonurensis</name>
    <dbReference type="NCBI Taxonomy" id="172041"/>
    <lineage>
        <taxon>Bacteria</taxon>
        <taxon>Bacillati</taxon>
        <taxon>Actinomycetota</taxon>
        <taxon>Actinomycetes</taxon>
        <taxon>Mycobacteriales</taxon>
        <taxon>Nocardiaceae</taxon>
        <taxon>Rhodococcus</taxon>
        <taxon>Rhodococcus erythropolis group</taxon>
    </lineage>
</organism>
<gene>
    <name evidence="2" type="ORF">ACFFQ6_33525</name>
</gene>
<evidence type="ECO:0000313" key="2">
    <source>
        <dbReference type="EMBL" id="MFB9784626.1"/>
    </source>
</evidence>
<dbReference type="Proteomes" id="UP001589587">
    <property type="component" value="Unassembled WGS sequence"/>
</dbReference>
<name>A0ABV5XQC3_9NOCA</name>
<comment type="caution">
    <text evidence="2">The sequence shown here is derived from an EMBL/GenBank/DDBJ whole genome shotgun (WGS) entry which is preliminary data.</text>
</comment>
<feature type="signal peptide" evidence="1">
    <location>
        <begin position="1"/>
        <end position="24"/>
    </location>
</feature>
<dbReference type="GeneID" id="93806409"/>
<accession>A0ABV5XQC3</accession>
<evidence type="ECO:0000313" key="3">
    <source>
        <dbReference type="Proteomes" id="UP001589587"/>
    </source>
</evidence>
<protein>
    <recommendedName>
        <fullName evidence="4">Lipoprotein</fullName>
    </recommendedName>
</protein>
<sequence length="208" mass="21605">MTHNTIRRTTAAALAAAALLAAVAACSDKTDDPNVTLTSTADPAFGGPDGTATAKTPDEQARAQALAKVNDYYALLGSVEADPAASTDAISTVAADPVLSGQVGNITLRRSQGITSTGAITVVNSSVSDLEVPVDENGKPRTEPAWVHVQACTDISGWENKYQDGTSAMKPDRGQFESTAITVRNPEWPDANGWRVTSQTVEKVSSCG</sequence>
<feature type="chain" id="PRO_5047066338" description="Lipoprotein" evidence="1">
    <location>
        <begin position="25"/>
        <end position="208"/>
    </location>
</feature>
<evidence type="ECO:0000256" key="1">
    <source>
        <dbReference type="SAM" id="SignalP"/>
    </source>
</evidence>
<dbReference type="RefSeq" id="WP_003944273.1">
    <property type="nucleotide sequence ID" value="NZ_JBEUOO010000037.1"/>
</dbReference>